<accession>A0AAW9QY58</accession>
<feature type="transmembrane region" description="Helical" evidence="1">
    <location>
        <begin position="6"/>
        <end position="29"/>
    </location>
</feature>
<protein>
    <submittedName>
        <fullName evidence="2">NfeD family protein</fullName>
    </submittedName>
</protein>
<evidence type="ECO:0000256" key="1">
    <source>
        <dbReference type="SAM" id="Phobius"/>
    </source>
</evidence>
<dbReference type="AlphaFoldDB" id="A0AAW9QY58"/>
<keyword evidence="3" id="KW-1185">Reference proteome</keyword>
<comment type="caution">
    <text evidence="2">The sequence shown here is derived from an EMBL/GenBank/DDBJ whole genome shotgun (WGS) entry which is preliminary data.</text>
</comment>
<keyword evidence="1" id="KW-1133">Transmembrane helix</keyword>
<gene>
    <name evidence="2" type="ORF">V0288_12925</name>
</gene>
<sequence>MSDRLLEIAVISLGIVIGVAILIVILARLKRWNQRVNRFVGQSELIGLTGTVQIPFDRNSQGKVRVKVRGNLLDFTAITESEDTFAPGETVLILQLKENKVVVISEKYLRRDS</sequence>
<dbReference type="Gene3D" id="2.40.50.140">
    <property type="entry name" value="Nucleic acid-binding proteins"/>
    <property type="match status" value="1"/>
</dbReference>
<keyword evidence="1" id="KW-0472">Membrane</keyword>
<dbReference type="Proteomes" id="UP001328733">
    <property type="component" value="Unassembled WGS sequence"/>
</dbReference>
<reference evidence="2 3" key="1">
    <citation type="submission" date="2024-01" db="EMBL/GenBank/DDBJ databases">
        <title>Genomic insights into the taxonomy and metabolism of the cyanobacterium Pannus brasiliensis CCIBt3594.</title>
        <authorList>
            <person name="Machado M."/>
            <person name="Botero N.B."/>
            <person name="Andreote A.P.D."/>
            <person name="Feitosa A.M.T."/>
            <person name="Popin R."/>
            <person name="Sivonen K."/>
            <person name="Fiore M.F."/>
        </authorList>
    </citation>
    <scope>NUCLEOTIDE SEQUENCE [LARGE SCALE GENOMIC DNA]</scope>
    <source>
        <strain evidence="2 3">CCIBt3594</strain>
    </source>
</reference>
<evidence type="ECO:0000313" key="2">
    <source>
        <dbReference type="EMBL" id="MEG3438024.1"/>
    </source>
</evidence>
<organism evidence="2 3">
    <name type="scientific">Pannus brasiliensis CCIBt3594</name>
    <dbReference type="NCBI Taxonomy" id="1427578"/>
    <lineage>
        <taxon>Bacteria</taxon>
        <taxon>Bacillati</taxon>
        <taxon>Cyanobacteriota</taxon>
        <taxon>Cyanophyceae</taxon>
        <taxon>Oscillatoriophycideae</taxon>
        <taxon>Chroococcales</taxon>
        <taxon>Microcystaceae</taxon>
        <taxon>Pannus</taxon>
    </lineage>
</organism>
<dbReference type="RefSeq" id="WP_332865508.1">
    <property type="nucleotide sequence ID" value="NZ_JBAFSM010000022.1"/>
</dbReference>
<keyword evidence="1" id="KW-0812">Transmembrane</keyword>
<proteinExistence type="predicted"/>
<dbReference type="EMBL" id="JBAFSM010000022">
    <property type="protein sequence ID" value="MEG3438024.1"/>
    <property type="molecule type" value="Genomic_DNA"/>
</dbReference>
<evidence type="ECO:0000313" key="3">
    <source>
        <dbReference type="Proteomes" id="UP001328733"/>
    </source>
</evidence>
<name>A0AAW9QY58_9CHRO</name>
<dbReference type="InterPro" id="IPR012340">
    <property type="entry name" value="NA-bd_OB-fold"/>
</dbReference>